<accession>T1IWK1</accession>
<organism evidence="2 3">
    <name type="scientific">Strigamia maritima</name>
    <name type="common">European centipede</name>
    <name type="synonym">Geophilus maritimus</name>
    <dbReference type="NCBI Taxonomy" id="126957"/>
    <lineage>
        <taxon>Eukaryota</taxon>
        <taxon>Metazoa</taxon>
        <taxon>Ecdysozoa</taxon>
        <taxon>Arthropoda</taxon>
        <taxon>Myriapoda</taxon>
        <taxon>Chilopoda</taxon>
        <taxon>Pleurostigmophora</taxon>
        <taxon>Geophilomorpha</taxon>
        <taxon>Linotaeniidae</taxon>
        <taxon>Strigamia</taxon>
    </lineage>
</organism>
<dbReference type="AlphaFoldDB" id="T1IWK1"/>
<name>T1IWK1_STRMM</name>
<keyword evidence="3" id="KW-1185">Reference proteome</keyword>
<sequence>MHCFEAMKCLLTLLYIVQAENCDPRPALFELITGHVLISPSAIIESQPETLTLEDCLAA</sequence>
<feature type="chain" id="PRO_5004590107" description="Secreted protein" evidence="1">
    <location>
        <begin position="20"/>
        <end position="59"/>
    </location>
</feature>
<feature type="signal peptide" evidence="1">
    <location>
        <begin position="1"/>
        <end position="19"/>
    </location>
</feature>
<evidence type="ECO:0000313" key="2">
    <source>
        <dbReference type="EnsemblMetazoa" id="SMAR005571-PA"/>
    </source>
</evidence>
<protein>
    <recommendedName>
        <fullName evidence="4">Secreted protein</fullName>
    </recommendedName>
</protein>
<reference evidence="3" key="1">
    <citation type="submission" date="2011-05" db="EMBL/GenBank/DDBJ databases">
        <authorList>
            <person name="Richards S.R."/>
            <person name="Qu J."/>
            <person name="Jiang H."/>
            <person name="Jhangiani S.N."/>
            <person name="Agravi P."/>
            <person name="Goodspeed R."/>
            <person name="Gross S."/>
            <person name="Mandapat C."/>
            <person name="Jackson L."/>
            <person name="Mathew T."/>
            <person name="Pu L."/>
            <person name="Thornton R."/>
            <person name="Saada N."/>
            <person name="Wilczek-Boney K.B."/>
            <person name="Lee S."/>
            <person name="Kovar C."/>
            <person name="Wu Y."/>
            <person name="Scherer S.E."/>
            <person name="Worley K.C."/>
            <person name="Muzny D.M."/>
            <person name="Gibbs R."/>
        </authorList>
    </citation>
    <scope>NUCLEOTIDE SEQUENCE</scope>
    <source>
        <strain evidence="3">Brora</strain>
    </source>
</reference>
<evidence type="ECO:0000313" key="3">
    <source>
        <dbReference type="Proteomes" id="UP000014500"/>
    </source>
</evidence>
<dbReference type="HOGENOM" id="CLU_2963742_0_0_1"/>
<evidence type="ECO:0008006" key="4">
    <source>
        <dbReference type="Google" id="ProtNLM"/>
    </source>
</evidence>
<proteinExistence type="predicted"/>
<dbReference type="Proteomes" id="UP000014500">
    <property type="component" value="Unassembled WGS sequence"/>
</dbReference>
<dbReference type="EnsemblMetazoa" id="SMAR005571-RA">
    <property type="protein sequence ID" value="SMAR005571-PA"/>
    <property type="gene ID" value="SMAR005571"/>
</dbReference>
<keyword evidence="1" id="KW-0732">Signal</keyword>
<dbReference type="EMBL" id="JH431620">
    <property type="status" value="NOT_ANNOTATED_CDS"/>
    <property type="molecule type" value="Genomic_DNA"/>
</dbReference>
<evidence type="ECO:0000256" key="1">
    <source>
        <dbReference type="SAM" id="SignalP"/>
    </source>
</evidence>
<reference evidence="2" key="2">
    <citation type="submission" date="2015-02" db="UniProtKB">
        <authorList>
            <consortium name="EnsemblMetazoa"/>
        </authorList>
    </citation>
    <scope>IDENTIFICATION</scope>
</reference>